<name>A0A315ZES2_SEDFL</name>
<dbReference type="PROSITE" id="PS51257">
    <property type="entry name" value="PROKAR_LIPOPROTEIN"/>
    <property type="match status" value="1"/>
</dbReference>
<protein>
    <submittedName>
        <fullName evidence="1">Uncharacterized protein DUF4374</fullName>
    </submittedName>
</protein>
<gene>
    <name evidence="1" type="ORF">BC781_102773</name>
</gene>
<dbReference type="AlphaFoldDB" id="A0A315ZES2"/>
<dbReference type="EMBL" id="QGDO01000002">
    <property type="protein sequence ID" value="PWJ43224.1"/>
    <property type="molecule type" value="Genomic_DNA"/>
</dbReference>
<accession>A0A315ZES2</accession>
<sequence>MKTNFKLLGLSAMISVMGLMSCEDKNDTDSENPSTENPNTELFTVAAEVSGEPKSYYMATAEDLTTGELTFQGNGTEIGGGVSARVVGENGYIYVLNYGTGFITQFIVQDNGEHKQISEIDVSGHVGTHPRIRLVDDLLLLYYPELDANDGKYKLSVVSVSIPDLKIVASVENITIPTTPQSAAENAYIYRVDSPTILDGKIYFGAARRIDDVDDELRASGLETVVLNYPEMDEISVIHHEGYAGHTYGYRAPSMYKVDGYVYQLNGTTRFGFNTDKTPASQTVITRMKDGKYDEEYVFNLNAELSDDISAVGWFAVGNGIGYVPVMHGENNEDWSVARIDLKSNTAVELNVPHSNLFSYQNGVTDNGYFYMAISPGTADSWVYEFDINSTSPDAFSQGLELDGGNVFIQGIYR</sequence>
<dbReference type="OrthoDB" id="1122951at2"/>
<comment type="caution">
    <text evidence="1">The sequence shown here is derived from an EMBL/GenBank/DDBJ whole genome shotgun (WGS) entry which is preliminary data.</text>
</comment>
<evidence type="ECO:0000313" key="2">
    <source>
        <dbReference type="Proteomes" id="UP000245535"/>
    </source>
</evidence>
<evidence type="ECO:0000313" key="1">
    <source>
        <dbReference type="EMBL" id="PWJ43224.1"/>
    </source>
</evidence>
<proteinExistence type="predicted"/>
<dbReference type="Proteomes" id="UP000245535">
    <property type="component" value="Unassembled WGS sequence"/>
</dbReference>
<keyword evidence="2" id="KW-1185">Reference proteome</keyword>
<organism evidence="1 2">
    <name type="scientific">Sediminitomix flava</name>
    <dbReference type="NCBI Taxonomy" id="379075"/>
    <lineage>
        <taxon>Bacteria</taxon>
        <taxon>Pseudomonadati</taxon>
        <taxon>Bacteroidota</taxon>
        <taxon>Cytophagia</taxon>
        <taxon>Cytophagales</taxon>
        <taxon>Flammeovirgaceae</taxon>
        <taxon>Sediminitomix</taxon>
    </lineage>
</organism>
<reference evidence="1 2" key="1">
    <citation type="submission" date="2018-03" db="EMBL/GenBank/DDBJ databases">
        <title>Genomic Encyclopedia of Archaeal and Bacterial Type Strains, Phase II (KMG-II): from individual species to whole genera.</title>
        <authorList>
            <person name="Goeker M."/>
        </authorList>
    </citation>
    <scope>NUCLEOTIDE SEQUENCE [LARGE SCALE GENOMIC DNA]</scope>
    <source>
        <strain evidence="1 2">DSM 28229</strain>
    </source>
</reference>
<dbReference type="RefSeq" id="WP_109617593.1">
    <property type="nucleotide sequence ID" value="NZ_QGDO01000002.1"/>
</dbReference>